<sequence length="209" mass="22849">MSLKLYAAPMSSATPVVHAIRELQVPCEIVMLDLKAGDQRKPEFLALNPNGKVPTLVVDGTPMFEAVAILQWLGDRYGVERGLWPAADAPERPTALSWTAWAYVTVGAQIQRLNYARSPNVDPRLHHAPAAESALTELDRLVGLLDARLAQRPYLLGEAFSLVDLVVGSVVTYGTYCGVPVDRHPHVGAWLERFQARPAFREAWGAAAS</sequence>
<dbReference type="Pfam" id="PF02798">
    <property type="entry name" value="GST_N"/>
    <property type="match status" value="1"/>
</dbReference>
<evidence type="ECO:0000256" key="1">
    <source>
        <dbReference type="RuleBase" id="RU003494"/>
    </source>
</evidence>
<dbReference type="SFLD" id="SFLDS00019">
    <property type="entry name" value="Glutathione_Transferase_(cytos"/>
    <property type="match status" value="1"/>
</dbReference>
<dbReference type="SFLD" id="SFLDG01150">
    <property type="entry name" value="Main.1:_Beta-like"/>
    <property type="match status" value="1"/>
</dbReference>
<dbReference type="InterPro" id="IPR004045">
    <property type="entry name" value="Glutathione_S-Trfase_N"/>
</dbReference>
<evidence type="ECO:0000259" key="2">
    <source>
        <dbReference type="PROSITE" id="PS50404"/>
    </source>
</evidence>
<accession>A0A918Z251</accession>
<dbReference type="SUPFAM" id="SSF52833">
    <property type="entry name" value="Thioredoxin-like"/>
    <property type="match status" value="1"/>
</dbReference>
<dbReference type="SUPFAM" id="SSF47616">
    <property type="entry name" value="GST C-terminal domain-like"/>
    <property type="match status" value="1"/>
</dbReference>
<reference evidence="4" key="2">
    <citation type="submission" date="2020-09" db="EMBL/GenBank/DDBJ databases">
        <authorList>
            <person name="Sun Q."/>
            <person name="Kim S."/>
        </authorList>
    </citation>
    <scope>NUCLEOTIDE SEQUENCE</scope>
    <source>
        <strain evidence="4">KCTC 32020</strain>
    </source>
</reference>
<organism evidence="4 5">
    <name type="scientific">Vulcaniibacterium thermophilum</name>
    <dbReference type="NCBI Taxonomy" id="1169913"/>
    <lineage>
        <taxon>Bacteria</taxon>
        <taxon>Pseudomonadati</taxon>
        <taxon>Pseudomonadota</taxon>
        <taxon>Gammaproteobacteria</taxon>
        <taxon>Lysobacterales</taxon>
        <taxon>Lysobacteraceae</taxon>
        <taxon>Vulcaniibacterium</taxon>
    </lineage>
</organism>
<dbReference type="EMBL" id="BNCF01000006">
    <property type="protein sequence ID" value="GHE32930.1"/>
    <property type="molecule type" value="Genomic_DNA"/>
</dbReference>
<dbReference type="PANTHER" id="PTHR44051:SF8">
    <property type="entry name" value="GLUTATHIONE S-TRANSFERASE GSTA"/>
    <property type="match status" value="1"/>
</dbReference>
<dbReference type="InterPro" id="IPR036282">
    <property type="entry name" value="Glutathione-S-Trfase_C_sf"/>
</dbReference>
<dbReference type="PANTHER" id="PTHR44051">
    <property type="entry name" value="GLUTATHIONE S-TRANSFERASE-RELATED"/>
    <property type="match status" value="1"/>
</dbReference>
<reference evidence="4" key="1">
    <citation type="journal article" date="2014" name="Int. J. Syst. Evol. Microbiol.">
        <title>Complete genome sequence of Corynebacterium casei LMG S-19264T (=DSM 44701T), isolated from a smear-ripened cheese.</title>
        <authorList>
            <consortium name="US DOE Joint Genome Institute (JGI-PGF)"/>
            <person name="Walter F."/>
            <person name="Albersmeier A."/>
            <person name="Kalinowski J."/>
            <person name="Ruckert C."/>
        </authorList>
    </citation>
    <scope>NUCLEOTIDE SEQUENCE</scope>
    <source>
        <strain evidence="4">KCTC 32020</strain>
    </source>
</reference>
<evidence type="ECO:0000313" key="5">
    <source>
        <dbReference type="Proteomes" id="UP000636453"/>
    </source>
</evidence>
<dbReference type="InterPro" id="IPR036249">
    <property type="entry name" value="Thioredoxin-like_sf"/>
</dbReference>
<comment type="similarity">
    <text evidence="1">Belongs to the GST superfamily.</text>
</comment>
<feature type="domain" description="GST C-terminal" evidence="3">
    <location>
        <begin position="88"/>
        <end position="209"/>
    </location>
</feature>
<dbReference type="InterPro" id="IPR010987">
    <property type="entry name" value="Glutathione-S-Trfase_C-like"/>
</dbReference>
<dbReference type="Gene3D" id="3.40.30.10">
    <property type="entry name" value="Glutaredoxin"/>
    <property type="match status" value="1"/>
</dbReference>
<dbReference type="OrthoDB" id="5740960at2"/>
<dbReference type="InterPro" id="IPR040079">
    <property type="entry name" value="Glutathione_S-Trfase"/>
</dbReference>
<dbReference type="CDD" id="cd03046">
    <property type="entry name" value="GST_N_GTT1_like"/>
    <property type="match status" value="1"/>
</dbReference>
<gene>
    <name evidence="4" type="ORF">GCM10007167_13740</name>
</gene>
<comment type="caution">
    <text evidence="4">The sequence shown here is derived from an EMBL/GenBank/DDBJ whole genome shotgun (WGS) entry which is preliminary data.</text>
</comment>
<dbReference type="Pfam" id="PF00043">
    <property type="entry name" value="GST_C"/>
    <property type="match status" value="1"/>
</dbReference>
<dbReference type="Proteomes" id="UP000636453">
    <property type="component" value="Unassembled WGS sequence"/>
</dbReference>
<dbReference type="Gene3D" id="1.20.1050.10">
    <property type="match status" value="1"/>
</dbReference>
<dbReference type="PROSITE" id="PS50404">
    <property type="entry name" value="GST_NTER"/>
    <property type="match status" value="1"/>
</dbReference>
<keyword evidence="5" id="KW-1185">Reference proteome</keyword>
<dbReference type="AlphaFoldDB" id="A0A918Z251"/>
<dbReference type="PROSITE" id="PS50405">
    <property type="entry name" value="GST_CTER"/>
    <property type="match status" value="1"/>
</dbReference>
<dbReference type="SFLD" id="SFLDG00358">
    <property type="entry name" value="Main_(cytGST)"/>
    <property type="match status" value="1"/>
</dbReference>
<proteinExistence type="inferred from homology"/>
<feature type="domain" description="GST N-terminal" evidence="2">
    <location>
        <begin position="1"/>
        <end position="81"/>
    </location>
</feature>
<dbReference type="InterPro" id="IPR004046">
    <property type="entry name" value="GST_C"/>
</dbReference>
<evidence type="ECO:0000259" key="3">
    <source>
        <dbReference type="PROSITE" id="PS50405"/>
    </source>
</evidence>
<evidence type="ECO:0000313" key="4">
    <source>
        <dbReference type="EMBL" id="GHE32930.1"/>
    </source>
</evidence>
<name>A0A918Z251_9GAMM</name>
<dbReference type="RefSeq" id="WP_146475213.1">
    <property type="nucleotide sequence ID" value="NZ_BNCF01000006.1"/>
</dbReference>
<protein>
    <submittedName>
        <fullName evidence="4">Glutathione S-transferase</fullName>
    </submittedName>
</protein>